<name>A0A285QI74_9SPHN</name>
<proteinExistence type="predicted"/>
<organism evidence="1 2">
    <name type="scientific">Sphingomonas guangdongensis</name>
    <dbReference type="NCBI Taxonomy" id="1141890"/>
    <lineage>
        <taxon>Bacteria</taxon>
        <taxon>Pseudomonadati</taxon>
        <taxon>Pseudomonadota</taxon>
        <taxon>Alphaproteobacteria</taxon>
        <taxon>Sphingomonadales</taxon>
        <taxon>Sphingomonadaceae</taxon>
        <taxon>Sphingomonas</taxon>
    </lineage>
</organism>
<keyword evidence="2" id="KW-1185">Reference proteome</keyword>
<dbReference type="AlphaFoldDB" id="A0A285QI74"/>
<accession>A0A285QI74</accession>
<reference evidence="1 2" key="1">
    <citation type="submission" date="2017-07" db="EMBL/GenBank/DDBJ databases">
        <authorList>
            <person name="Sun Z.S."/>
            <person name="Albrecht U."/>
            <person name="Echele G."/>
            <person name="Lee C.C."/>
        </authorList>
    </citation>
    <scope>NUCLEOTIDE SEQUENCE [LARGE SCALE GENOMIC DNA]</scope>
    <source>
        <strain evidence="1 2">CGMCC 1.12672</strain>
    </source>
</reference>
<sequence length="157" mass="16822">MGEAGTAGSAARRIGHKRVRWTKAMKESFFNHLTTTGNVKASAHAIGIDPRSAYTLRRKDEQFAADWGVAIAQAYEILETHLLAMALSGESAIDTGGVGPGTVIDFDQAMRLLGRQHGAKAPPQRRGGPRRKLLTNEEIDAALLAKLGKLIPPSEPA</sequence>
<protein>
    <recommendedName>
        <fullName evidence="3">Terminase small subunit</fullName>
    </recommendedName>
</protein>
<dbReference type="EMBL" id="OBMI01000001">
    <property type="protein sequence ID" value="SOB81184.1"/>
    <property type="molecule type" value="Genomic_DNA"/>
</dbReference>
<evidence type="ECO:0000313" key="1">
    <source>
        <dbReference type="EMBL" id="SOB81184.1"/>
    </source>
</evidence>
<evidence type="ECO:0008006" key="3">
    <source>
        <dbReference type="Google" id="ProtNLM"/>
    </source>
</evidence>
<gene>
    <name evidence="1" type="ORF">SAMN06297144_1442</name>
</gene>
<evidence type="ECO:0000313" key="2">
    <source>
        <dbReference type="Proteomes" id="UP000219494"/>
    </source>
</evidence>
<dbReference type="Proteomes" id="UP000219494">
    <property type="component" value="Unassembled WGS sequence"/>
</dbReference>